<keyword evidence="3 7" id="KW-0479">Metal-binding</keyword>
<organism evidence="9">
    <name type="scientific">Tetraselmis sp. GSL018</name>
    <dbReference type="NCBI Taxonomy" id="582737"/>
    <lineage>
        <taxon>Eukaryota</taxon>
        <taxon>Viridiplantae</taxon>
        <taxon>Chlorophyta</taxon>
        <taxon>core chlorophytes</taxon>
        <taxon>Chlorodendrophyceae</taxon>
        <taxon>Chlorodendrales</taxon>
        <taxon>Chlorodendraceae</taxon>
        <taxon>Tetraselmis</taxon>
    </lineage>
</organism>
<name>A0A061R3Q7_9CHLO</name>
<dbReference type="InterPro" id="IPR001128">
    <property type="entry name" value="Cyt_P450"/>
</dbReference>
<dbReference type="PANTHER" id="PTHR24286">
    <property type="entry name" value="CYTOCHROME P450 26"/>
    <property type="match status" value="1"/>
</dbReference>
<dbReference type="PRINTS" id="PR00385">
    <property type="entry name" value="P450"/>
</dbReference>
<dbReference type="SUPFAM" id="SSF48264">
    <property type="entry name" value="Cytochrome P450"/>
    <property type="match status" value="1"/>
</dbReference>
<evidence type="ECO:0000256" key="4">
    <source>
        <dbReference type="ARBA" id="ARBA00023002"/>
    </source>
</evidence>
<dbReference type="Pfam" id="PF00067">
    <property type="entry name" value="p450"/>
    <property type="match status" value="1"/>
</dbReference>
<gene>
    <name evidence="9" type="ORF">TSPGSL018_13257</name>
</gene>
<keyword evidence="6 8" id="KW-0503">Monooxygenase</keyword>
<protein>
    <submittedName>
        <fullName evidence="9">Cytochrome p450</fullName>
    </submittedName>
</protein>
<dbReference type="InterPro" id="IPR036396">
    <property type="entry name" value="Cyt_P450_sf"/>
</dbReference>
<evidence type="ECO:0000256" key="7">
    <source>
        <dbReference type="PIRSR" id="PIRSR602401-1"/>
    </source>
</evidence>
<dbReference type="PRINTS" id="PR00463">
    <property type="entry name" value="EP450I"/>
</dbReference>
<proteinExistence type="inferred from homology"/>
<dbReference type="GO" id="GO:0005506">
    <property type="term" value="F:iron ion binding"/>
    <property type="evidence" value="ECO:0007669"/>
    <property type="project" value="InterPro"/>
</dbReference>
<evidence type="ECO:0000256" key="6">
    <source>
        <dbReference type="ARBA" id="ARBA00023033"/>
    </source>
</evidence>
<dbReference type="EMBL" id="GBEZ01020035">
    <property type="protein sequence ID" value="JAC66598.1"/>
    <property type="molecule type" value="Transcribed_RNA"/>
</dbReference>
<evidence type="ECO:0000313" key="9">
    <source>
        <dbReference type="EMBL" id="JAC66598.1"/>
    </source>
</evidence>
<reference evidence="9" key="1">
    <citation type="submission" date="2014-05" db="EMBL/GenBank/DDBJ databases">
        <title>The transcriptome of the halophilic microalga Tetraselmis sp. GSL018 isolated from the Great Salt Lake, Utah.</title>
        <authorList>
            <person name="Jinkerson R.E."/>
            <person name="D'Adamo S."/>
            <person name="Posewitz M.C."/>
        </authorList>
    </citation>
    <scope>NUCLEOTIDE SEQUENCE</scope>
    <source>
        <strain evidence="9">GSL018</strain>
    </source>
</reference>
<dbReference type="GO" id="GO:0016705">
    <property type="term" value="F:oxidoreductase activity, acting on paired donors, with incorporation or reduction of molecular oxygen"/>
    <property type="evidence" value="ECO:0007669"/>
    <property type="project" value="InterPro"/>
</dbReference>
<evidence type="ECO:0000256" key="8">
    <source>
        <dbReference type="RuleBase" id="RU000461"/>
    </source>
</evidence>
<accession>A0A061R3Q7</accession>
<comment type="cofactor">
    <cofactor evidence="7">
        <name>heme</name>
        <dbReference type="ChEBI" id="CHEBI:30413"/>
    </cofactor>
</comment>
<keyword evidence="5 7" id="KW-0408">Iron</keyword>
<keyword evidence="4 8" id="KW-0560">Oxidoreductase</keyword>
<dbReference type="PROSITE" id="PS00086">
    <property type="entry name" value="CYTOCHROME_P450"/>
    <property type="match status" value="1"/>
</dbReference>
<evidence type="ECO:0000256" key="5">
    <source>
        <dbReference type="ARBA" id="ARBA00023004"/>
    </source>
</evidence>
<evidence type="ECO:0000256" key="2">
    <source>
        <dbReference type="ARBA" id="ARBA00022617"/>
    </source>
</evidence>
<dbReference type="GO" id="GO:0020037">
    <property type="term" value="F:heme binding"/>
    <property type="evidence" value="ECO:0007669"/>
    <property type="project" value="InterPro"/>
</dbReference>
<evidence type="ECO:0000256" key="3">
    <source>
        <dbReference type="ARBA" id="ARBA00022723"/>
    </source>
</evidence>
<sequence>MQMLKCKATYTSTVGARTETLSRRVRGNVSVLAVCRNSTKELKTHYRASPCSLPGGFTPPNRDSCVARAAAAEAQSPQGQTGLPFIGETLDILNDPIGYFDQRTKQYGKVFRTRFAGEDCVAVADTKLIQELLNSEHKTVIFEINPSIDKLAESPMFASNERRERNVQKEHKLDRAFLKDFFSPAAIASYYPYMQSSLRKRMASWAEQPEVLVVEATKAFAFDVMNTQLAGIRFTEEQLREMDVLWKDFTNGAMDLLGIDLPWTDFGKGVRAAERLEEIILAALRESYGDKMDTRDFGERNIATGFLMQKNEDGSWKHSLENVASIMKALLFAGHETTAGAMLAMMHFITRNPEVLTALREEQAELVERHGTEITPEILEGTYTEATTVEVMRLQNIDKTTRSPGLLFRRAISDFELGGYSIKKGTKIMLAQVYSTYSVEKFLPTVEQFQPERWLVPGKSAVATSKSVGVSAFGGGPRVCAGEALAWAELKVFLSMLVRNLDWEILNPDAEWRKSQGSINRTPVDGMATRFVKRAEAIN</sequence>
<dbReference type="InterPro" id="IPR002401">
    <property type="entry name" value="Cyt_P450_E_grp-I"/>
</dbReference>
<comment type="similarity">
    <text evidence="1 8">Belongs to the cytochrome P450 family.</text>
</comment>
<dbReference type="InterPro" id="IPR017972">
    <property type="entry name" value="Cyt_P450_CS"/>
</dbReference>
<dbReference type="GO" id="GO:0004497">
    <property type="term" value="F:monooxygenase activity"/>
    <property type="evidence" value="ECO:0007669"/>
    <property type="project" value="UniProtKB-KW"/>
</dbReference>
<dbReference type="PANTHER" id="PTHR24286:SF384">
    <property type="entry name" value="P450, PUTATIVE (EUROFUNG)-RELATED"/>
    <property type="match status" value="1"/>
</dbReference>
<dbReference type="AlphaFoldDB" id="A0A061R3Q7"/>
<evidence type="ECO:0000256" key="1">
    <source>
        <dbReference type="ARBA" id="ARBA00010617"/>
    </source>
</evidence>
<dbReference type="Gene3D" id="1.10.630.10">
    <property type="entry name" value="Cytochrome P450"/>
    <property type="match status" value="1"/>
</dbReference>
<dbReference type="GO" id="GO:0016125">
    <property type="term" value="P:sterol metabolic process"/>
    <property type="evidence" value="ECO:0007669"/>
    <property type="project" value="TreeGrafter"/>
</dbReference>
<feature type="binding site" description="axial binding residue" evidence="7">
    <location>
        <position position="480"/>
    </location>
    <ligand>
        <name>heme</name>
        <dbReference type="ChEBI" id="CHEBI:30413"/>
    </ligand>
    <ligandPart>
        <name>Fe</name>
        <dbReference type="ChEBI" id="CHEBI:18248"/>
    </ligandPart>
</feature>
<keyword evidence="2 7" id="KW-0349">Heme</keyword>